<dbReference type="VEuPathDB" id="FungiDB:AeMF1_002834"/>
<protein>
    <recommendedName>
        <fullName evidence="3">Peptidase A2 domain-containing protein</fullName>
    </recommendedName>
</protein>
<dbReference type="GO" id="GO:0006508">
    <property type="term" value="P:proteolysis"/>
    <property type="evidence" value="ECO:0007669"/>
    <property type="project" value="InterPro"/>
</dbReference>
<dbReference type="Proteomes" id="UP000481153">
    <property type="component" value="Unassembled WGS sequence"/>
</dbReference>
<comment type="caution">
    <text evidence="4">The sequence shown here is derived from an EMBL/GenBank/DDBJ whole genome shotgun (WGS) entry which is preliminary data.</text>
</comment>
<dbReference type="EMBL" id="VJMJ01000155">
    <property type="protein sequence ID" value="KAF0730171.1"/>
    <property type="molecule type" value="Genomic_DNA"/>
</dbReference>
<evidence type="ECO:0000256" key="1">
    <source>
        <dbReference type="ARBA" id="ARBA00022801"/>
    </source>
</evidence>
<dbReference type="PROSITE" id="PS50175">
    <property type="entry name" value="ASP_PROT_RETROV"/>
    <property type="match status" value="1"/>
</dbReference>
<evidence type="ECO:0000259" key="3">
    <source>
        <dbReference type="PROSITE" id="PS50175"/>
    </source>
</evidence>
<evidence type="ECO:0000313" key="4">
    <source>
        <dbReference type="EMBL" id="KAF0730171.1"/>
    </source>
</evidence>
<keyword evidence="5" id="KW-1185">Reference proteome</keyword>
<dbReference type="CDD" id="cd00303">
    <property type="entry name" value="retropepsin_like"/>
    <property type="match status" value="1"/>
</dbReference>
<accession>A0A6G0WRR6</accession>
<evidence type="ECO:0000313" key="5">
    <source>
        <dbReference type="Proteomes" id="UP000481153"/>
    </source>
</evidence>
<proteinExistence type="predicted"/>
<dbReference type="GO" id="GO:0004190">
    <property type="term" value="F:aspartic-type endopeptidase activity"/>
    <property type="evidence" value="ECO:0007669"/>
    <property type="project" value="InterPro"/>
</dbReference>
<sequence length="403" mass="44818">MDRDAIVLADTGADMSVVHLRAVEWPNLPIDRGKSTKINGLGSNSIRTLGTVPVKLVIGNGIAYYLELDVCNLGNVGFNAVLGMDFLSRACVTIDTERRETSLPDGERVALLYQPTRYHRGDVQYLETSKQTWIAPGESTVINIRRTLAADPQECEHWVHCGTQWIATFVSGVDSNPVAVRITNVSAYSISLLQRTIVGAITVRGERPLDVRMIRTISNRYKVWEDEVYEGTYSSCFLKKKYQFKPPVHQPPATESWPKTVMTRLGELPLNKSDAIVVASSTSPTDASPSGQPEKSGEDHLEPPGPQIFSFQTVPDIDHSKLEPEVIVREGIDMTTEAMESQLAFIPEITPDPTSIHANDLDFGEPDQPEEERAKMKSVLAKYMPFFIRQRPTAGSQRGCLRY</sequence>
<dbReference type="Gene3D" id="2.40.70.10">
    <property type="entry name" value="Acid Proteases"/>
    <property type="match status" value="1"/>
</dbReference>
<dbReference type="InterPro" id="IPR021109">
    <property type="entry name" value="Peptidase_aspartic_dom_sf"/>
</dbReference>
<dbReference type="InterPro" id="IPR001995">
    <property type="entry name" value="Peptidase_A2_cat"/>
</dbReference>
<organism evidence="4 5">
    <name type="scientific">Aphanomyces euteiches</name>
    <dbReference type="NCBI Taxonomy" id="100861"/>
    <lineage>
        <taxon>Eukaryota</taxon>
        <taxon>Sar</taxon>
        <taxon>Stramenopiles</taxon>
        <taxon>Oomycota</taxon>
        <taxon>Saprolegniomycetes</taxon>
        <taxon>Saprolegniales</taxon>
        <taxon>Verrucalvaceae</taxon>
        <taxon>Aphanomyces</taxon>
    </lineage>
</organism>
<feature type="domain" description="Peptidase A2" evidence="3">
    <location>
        <begin position="5"/>
        <end position="43"/>
    </location>
</feature>
<keyword evidence="1" id="KW-0378">Hydrolase</keyword>
<reference evidence="4 5" key="1">
    <citation type="submission" date="2019-07" db="EMBL/GenBank/DDBJ databases">
        <title>Genomics analysis of Aphanomyces spp. identifies a new class of oomycete effector associated with host adaptation.</title>
        <authorList>
            <person name="Gaulin E."/>
        </authorList>
    </citation>
    <scope>NUCLEOTIDE SEQUENCE [LARGE SCALE GENOMIC DNA]</scope>
    <source>
        <strain evidence="4 5">ATCC 201684</strain>
    </source>
</reference>
<evidence type="ECO:0000256" key="2">
    <source>
        <dbReference type="SAM" id="MobiDB-lite"/>
    </source>
</evidence>
<gene>
    <name evidence="4" type="ORF">Ae201684_012178</name>
</gene>
<feature type="region of interest" description="Disordered" evidence="2">
    <location>
        <begin position="279"/>
        <end position="308"/>
    </location>
</feature>
<dbReference type="SUPFAM" id="SSF50630">
    <property type="entry name" value="Acid proteases"/>
    <property type="match status" value="1"/>
</dbReference>
<dbReference type="AlphaFoldDB" id="A0A6G0WRR6"/>
<feature type="compositionally biased region" description="Low complexity" evidence="2">
    <location>
        <begin position="279"/>
        <end position="290"/>
    </location>
</feature>
<name>A0A6G0WRR6_9STRA</name>